<dbReference type="PRINTS" id="PR00420">
    <property type="entry name" value="RNGMNOXGNASE"/>
</dbReference>
<name>A0AAN8NDE4_9PEZI</name>
<evidence type="ECO:0000256" key="2">
    <source>
        <dbReference type="ARBA" id="ARBA00023002"/>
    </source>
</evidence>
<dbReference type="InterPro" id="IPR006905">
    <property type="entry name" value="Flavin_halogenase"/>
</dbReference>
<dbReference type="SUPFAM" id="SSF51905">
    <property type="entry name" value="FAD/NAD(P)-binding domain"/>
    <property type="match status" value="1"/>
</dbReference>
<dbReference type="PANTHER" id="PTHR43747">
    <property type="entry name" value="FAD-BINDING PROTEIN"/>
    <property type="match status" value="1"/>
</dbReference>
<dbReference type="Proteomes" id="UP001307849">
    <property type="component" value="Unassembled WGS sequence"/>
</dbReference>
<organism evidence="4 5">
    <name type="scientific">Arthrobotrys conoides</name>
    <dbReference type="NCBI Taxonomy" id="74498"/>
    <lineage>
        <taxon>Eukaryota</taxon>
        <taxon>Fungi</taxon>
        <taxon>Dikarya</taxon>
        <taxon>Ascomycota</taxon>
        <taxon>Pezizomycotina</taxon>
        <taxon>Orbiliomycetes</taxon>
        <taxon>Orbiliales</taxon>
        <taxon>Orbiliaceae</taxon>
        <taxon>Arthrobotrys</taxon>
    </lineage>
</organism>
<dbReference type="InterPro" id="IPR050816">
    <property type="entry name" value="Flavin-dep_Halogenase_NPB"/>
</dbReference>
<sequence length="532" mass="58961">MAIPRSCTVLIVGGGPAGSYAAAALAREGIDTVLLEADKFPRYHVGESVVPSLRYFFKFIEFDEIFSSYGFFRKNGGVIKIAQSQPDAYSDFLAELGPNEYAWNIIRSESDDLMFRYAGTCGAHIFDETKVEDIHFEPYSNETAPGSTENNSGLPYSNKPVSASWVRKVDGTSGSITFKYLIDASGKRGLLSTKYLKNRKVNENLKNVASWGYWKTDKVYGPGTIMEGAPYFEALEDCSGWAWYIPLHDGTRSIGLVQDQKMMAEKKKSLGRPSTLDFFNECMKMAPNTKDLLKDAELVSDIKSASDWSYTASTYHIPNARICGDAGSFIDPLFSSGVHLAIASGLSAAATICASIRGDCDEATAGSWHSKKTVESYTRYFLIVSSTTKQMRQQQDPVIRGMNEGFEKALGLFNPVVQGTADADAKNKFSKADMSKTLEFCFRAIIDVPSEKRNNDAVQGNLECLRKHLTPDKVEILETLRSRRMIRDDHFELDNYTLDTIDGYAPNLVRGKLGLIKAEQANIENPRILAAK</sequence>
<proteinExistence type="inferred from homology"/>
<dbReference type="Gene3D" id="3.50.50.60">
    <property type="entry name" value="FAD/NAD(P)-binding domain"/>
    <property type="match status" value="1"/>
</dbReference>
<dbReference type="EMBL" id="JAVHJM010000010">
    <property type="protein sequence ID" value="KAK6504478.1"/>
    <property type="molecule type" value="Genomic_DNA"/>
</dbReference>
<dbReference type="GO" id="GO:0004497">
    <property type="term" value="F:monooxygenase activity"/>
    <property type="evidence" value="ECO:0007669"/>
    <property type="project" value="UniProtKB-KW"/>
</dbReference>
<evidence type="ECO:0000313" key="4">
    <source>
        <dbReference type="EMBL" id="KAK6504478.1"/>
    </source>
</evidence>
<dbReference type="PANTHER" id="PTHR43747:SF5">
    <property type="entry name" value="FAD-BINDING DOMAIN-CONTAINING PROTEIN"/>
    <property type="match status" value="1"/>
</dbReference>
<dbReference type="Pfam" id="PF04820">
    <property type="entry name" value="Trp_halogenase"/>
    <property type="match status" value="2"/>
</dbReference>
<keyword evidence="2" id="KW-0560">Oxidoreductase</keyword>
<gene>
    <name evidence="4" type="ORF">TWF506_002673</name>
</gene>
<evidence type="ECO:0000256" key="3">
    <source>
        <dbReference type="ARBA" id="ARBA00023033"/>
    </source>
</evidence>
<dbReference type="AlphaFoldDB" id="A0AAN8NDE4"/>
<accession>A0AAN8NDE4</accession>
<comment type="similarity">
    <text evidence="1">Belongs to the flavin-dependent halogenase family.</text>
</comment>
<keyword evidence="3" id="KW-0503">Monooxygenase</keyword>
<protein>
    <submittedName>
        <fullName evidence="4">Uncharacterized protein</fullName>
    </submittedName>
</protein>
<evidence type="ECO:0000256" key="1">
    <source>
        <dbReference type="ARBA" id="ARBA00005706"/>
    </source>
</evidence>
<evidence type="ECO:0000313" key="5">
    <source>
        <dbReference type="Proteomes" id="UP001307849"/>
    </source>
</evidence>
<comment type="caution">
    <text evidence="4">The sequence shown here is derived from an EMBL/GenBank/DDBJ whole genome shotgun (WGS) entry which is preliminary data.</text>
</comment>
<dbReference type="InterPro" id="IPR036188">
    <property type="entry name" value="FAD/NAD-bd_sf"/>
</dbReference>
<keyword evidence="5" id="KW-1185">Reference proteome</keyword>
<reference evidence="4 5" key="1">
    <citation type="submission" date="2019-10" db="EMBL/GenBank/DDBJ databases">
        <authorList>
            <person name="Palmer J.M."/>
        </authorList>
    </citation>
    <scope>NUCLEOTIDE SEQUENCE [LARGE SCALE GENOMIC DNA]</scope>
    <source>
        <strain evidence="4 5">TWF506</strain>
    </source>
</reference>